<protein>
    <submittedName>
        <fullName evidence="7">AraC-like DNA-binding protein</fullName>
    </submittedName>
</protein>
<comment type="caution">
    <text evidence="7">The sequence shown here is derived from an EMBL/GenBank/DDBJ whole genome shotgun (WGS) entry which is preliminary data.</text>
</comment>
<gene>
    <name evidence="7" type="ORF">C8N25_109140</name>
</gene>
<dbReference type="SMART" id="SM00342">
    <property type="entry name" value="HTH_ARAC"/>
    <property type="match status" value="1"/>
</dbReference>
<dbReference type="InterPro" id="IPR018060">
    <property type="entry name" value="HTH_AraC"/>
</dbReference>
<keyword evidence="5" id="KW-0472">Membrane</keyword>
<dbReference type="Gene3D" id="1.10.10.60">
    <property type="entry name" value="Homeodomain-like"/>
    <property type="match status" value="2"/>
</dbReference>
<dbReference type="InterPro" id="IPR009057">
    <property type="entry name" value="Homeodomain-like_sf"/>
</dbReference>
<dbReference type="EMBL" id="QUNF01000009">
    <property type="protein sequence ID" value="REG88525.1"/>
    <property type="molecule type" value="Genomic_DNA"/>
</dbReference>
<keyword evidence="5" id="KW-1133">Transmembrane helix</keyword>
<dbReference type="AlphaFoldDB" id="A0A3E0DVJ1"/>
<evidence type="ECO:0000256" key="5">
    <source>
        <dbReference type="SAM" id="Phobius"/>
    </source>
</evidence>
<feature type="region of interest" description="Disordered" evidence="4">
    <location>
        <begin position="234"/>
        <end position="255"/>
    </location>
</feature>
<dbReference type="GO" id="GO:0003700">
    <property type="term" value="F:DNA-binding transcription factor activity"/>
    <property type="evidence" value="ECO:0007669"/>
    <property type="project" value="InterPro"/>
</dbReference>
<organism evidence="7 8">
    <name type="scientific">Algoriphagus antarcticus</name>
    <dbReference type="NCBI Taxonomy" id="238540"/>
    <lineage>
        <taxon>Bacteria</taxon>
        <taxon>Pseudomonadati</taxon>
        <taxon>Bacteroidota</taxon>
        <taxon>Cytophagia</taxon>
        <taxon>Cytophagales</taxon>
        <taxon>Cyclobacteriaceae</taxon>
        <taxon>Algoriphagus</taxon>
    </lineage>
</organism>
<evidence type="ECO:0000313" key="8">
    <source>
        <dbReference type="Proteomes" id="UP000256405"/>
    </source>
</evidence>
<feature type="transmembrane region" description="Helical" evidence="5">
    <location>
        <begin position="46"/>
        <end position="66"/>
    </location>
</feature>
<keyword evidence="8" id="KW-1185">Reference proteome</keyword>
<proteinExistence type="predicted"/>
<evidence type="ECO:0000256" key="1">
    <source>
        <dbReference type="ARBA" id="ARBA00023015"/>
    </source>
</evidence>
<keyword evidence="5" id="KW-0812">Transmembrane</keyword>
<dbReference type="PANTHER" id="PTHR43280">
    <property type="entry name" value="ARAC-FAMILY TRANSCRIPTIONAL REGULATOR"/>
    <property type="match status" value="1"/>
</dbReference>
<dbReference type="Proteomes" id="UP000256405">
    <property type="component" value="Unassembled WGS sequence"/>
</dbReference>
<evidence type="ECO:0000256" key="2">
    <source>
        <dbReference type="ARBA" id="ARBA00023125"/>
    </source>
</evidence>
<name>A0A3E0DVJ1_9BACT</name>
<accession>A0A3E0DVJ1</accession>
<keyword evidence="2 7" id="KW-0238">DNA-binding</keyword>
<dbReference type="OrthoDB" id="5492415at2"/>
<dbReference type="PROSITE" id="PS01124">
    <property type="entry name" value="HTH_ARAC_FAMILY_2"/>
    <property type="match status" value="1"/>
</dbReference>
<keyword evidence="3" id="KW-0804">Transcription</keyword>
<feature type="transmembrane region" description="Helical" evidence="5">
    <location>
        <begin position="6"/>
        <end position="26"/>
    </location>
</feature>
<evidence type="ECO:0000256" key="4">
    <source>
        <dbReference type="SAM" id="MobiDB-lite"/>
    </source>
</evidence>
<dbReference type="Pfam" id="PF12833">
    <property type="entry name" value="HTH_18"/>
    <property type="match status" value="1"/>
</dbReference>
<feature type="transmembrane region" description="Helical" evidence="5">
    <location>
        <begin position="72"/>
        <end position="92"/>
    </location>
</feature>
<dbReference type="PANTHER" id="PTHR43280:SF29">
    <property type="entry name" value="ARAC-FAMILY TRANSCRIPTIONAL REGULATOR"/>
    <property type="match status" value="1"/>
</dbReference>
<dbReference type="PROSITE" id="PS00041">
    <property type="entry name" value="HTH_ARAC_FAMILY_1"/>
    <property type="match status" value="1"/>
</dbReference>
<reference evidence="7 8" key="1">
    <citation type="submission" date="2018-08" db="EMBL/GenBank/DDBJ databases">
        <title>Genomic Encyclopedia of Archaeal and Bacterial Type Strains, Phase II (KMG-II): from individual species to whole genera.</title>
        <authorList>
            <person name="Goeker M."/>
        </authorList>
    </citation>
    <scope>NUCLEOTIDE SEQUENCE [LARGE SCALE GENOMIC DNA]</scope>
    <source>
        <strain evidence="7 8">DSM 15986</strain>
    </source>
</reference>
<feature type="domain" description="HTH araC/xylS-type" evidence="6">
    <location>
        <begin position="129"/>
        <end position="237"/>
    </location>
</feature>
<evidence type="ECO:0000256" key="3">
    <source>
        <dbReference type="ARBA" id="ARBA00023163"/>
    </source>
</evidence>
<dbReference type="GO" id="GO:0043565">
    <property type="term" value="F:sequence-specific DNA binding"/>
    <property type="evidence" value="ECO:0007669"/>
    <property type="project" value="InterPro"/>
</dbReference>
<dbReference type="InterPro" id="IPR018062">
    <property type="entry name" value="HTH_AraC-typ_CS"/>
</dbReference>
<keyword evidence="1" id="KW-0805">Transcription regulation</keyword>
<evidence type="ECO:0000259" key="6">
    <source>
        <dbReference type="PROSITE" id="PS01124"/>
    </source>
</evidence>
<dbReference type="SUPFAM" id="SSF46689">
    <property type="entry name" value="Homeodomain-like"/>
    <property type="match status" value="1"/>
</dbReference>
<evidence type="ECO:0000313" key="7">
    <source>
        <dbReference type="EMBL" id="REG88525.1"/>
    </source>
</evidence>
<sequence length="255" mass="29512">MNGEFLKLLISIQFLVYLFASFKVWLQHSVMIQNYYASLEKIRINWLRNILIGMCFIYLISLSSFVFTGAEILKLAPLLGAVLIYVTAYLGMKHSRLFATAEVMEPSPAHFQQKNDNYRNSTLGEDRKQEILFKMKDCMQHEKLFTDNKLTLPKLAARMEVSTHHLSQVLNENLGQTFFDYVNEFRVKEVQKLMIDPAYAHYSLLGMAMEAGFNSKSAFNTAFKKHTQQTPLEYRNSFQQKHEIKSDPIGKGASW</sequence>